<dbReference type="InterPro" id="IPR029062">
    <property type="entry name" value="Class_I_gatase-like"/>
</dbReference>
<name>A0A0C3QMQ7_9AGAM</name>
<dbReference type="InterPro" id="IPR029010">
    <property type="entry name" value="ThuA-like"/>
</dbReference>
<dbReference type="AlphaFoldDB" id="A0A0C3QMQ7"/>
<reference evidence="4" key="2">
    <citation type="submission" date="2015-01" db="EMBL/GenBank/DDBJ databases">
        <title>Evolutionary Origins and Diversification of the Mycorrhizal Mutualists.</title>
        <authorList>
            <consortium name="DOE Joint Genome Institute"/>
            <consortium name="Mycorrhizal Genomics Consortium"/>
            <person name="Kohler A."/>
            <person name="Kuo A."/>
            <person name="Nagy L.G."/>
            <person name="Floudas D."/>
            <person name="Copeland A."/>
            <person name="Barry K.W."/>
            <person name="Cichocki N."/>
            <person name="Veneault-Fourrey C."/>
            <person name="LaButti K."/>
            <person name="Lindquist E.A."/>
            <person name="Lipzen A."/>
            <person name="Lundell T."/>
            <person name="Morin E."/>
            <person name="Murat C."/>
            <person name="Riley R."/>
            <person name="Ohm R."/>
            <person name="Sun H."/>
            <person name="Tunlid A."/>
            <person name="Henrissat B."/>
            <person name="Grigoriev I.V."/>
            <person name="Hibbett D.S."/>
            <person name="Martin F."/>
        </authorList>
    </citation>
    <scope>NUCLEOTIDE SEQUENCE [LARGE SCALE GENOMIC DNA]</scope>
    <source>
        <strain evidence="4">MUT 4182</strain>
    </source>
</reference>
<evidence type="ECO:0000259" key="2">
    <source>
        <dbReference type="Pfam" id="PF06283"/>
    </source>
</evidence>
<dbReference type="SUPFAM" id="SSF52317">
    <property type="entry name" value="Class I glutamine amidotransferase-like"/>
    <property type="match status" value="1"/>
</dbReference>
<organism evidence="3 4">
    <name type="scientific">Tulasnella calospora MUT 4182</name>
    <dbReference type="NCBI Taxonomy" id="1051891"/>
    <lineage>
        <taxon>Eukaryota</taxon>
        <taxon>Fungi</taxon>
        <taxon>Dikarya</taxon>
        <taxon>Basidiomycota</taxon>
        <taxon>Agaricomycotina</taxon>
        <taxon>Agaricomycetes</taxon>
        <taxon>Cantharellales</taxon>
        <taxon>Tulasnellaceae</taxon>
        <taxon>Tulasnella</taxon>
    </lineage>
</organism>
<dbReference type="EMBL" id="KN822943">
    <property type="protein sequence ID" value="KIO34295.1"/>
    <property type="molecule type" value="Genomic_DNA"/>
</dbReference>
<dbReference type="PANTHER" id="PTHR40469:SF2">
    <property type="entry name" value="GALACTOSE-BINDING DOMAIN-LIKE SUPERFAMILY PROTEIN"/>
    <property type="match status" value="1"/>
</dbReference>
<evidence type="ECO:0000313" key="4">
    <source>
        <dbReference type="Proteomes" id="UP000054248"/>
    </source>
</evidence>
<evidence type="ECO:0000256" key="1">
    <source>
        <dbReference type="SAM" id="MobiDB-lite"/>
    </source>
</evidence>
<dbReference type="Proteomes" id="UP000054248">
    <property type="component" value="Unassembled WGS sequence"/>
</dbReference>
<accession>A0A0C3QMQ7</accession>
<dbReference type="PANTHER" id="PTHR40469">
    <property type="entry name" value="SECRETED GLYCOSYL HYDROLASE"/>
    <property type="match status" value="1"/>
</dbReference>
<dbReference type="Pfam" id="PF06283">
    <property type="entry name" value="ThuA"/>
    <property type="match status" value="1"/>
</dbReference>
<dbReference type="Gene3D" id="3.40.50.880">
    <property type="match status" value="1"/>
</dbReference>
<feature type="region of interest" description="Disordered" evidence="1">
    <location>
        <begin position="284"/>
        <end position="304"/>
    </location>
</feature>
<dbReference type="OrthoDB" id="3482285at2759"/>
<protein>
    <recommendedName>
        <fullName evidence="2">ThuA-like domain-containing protein</fullName>
    </recommendedName>
</protein>
<evidence type="ECO:0000313" key="3">
    <source>
        <dbReference type="EMBL" id="KIO34295.1"/>
    </source>
</evidence>
<feature type="domain" description="ThuA-like" evidence="2">
    <location>
        <begin position="8"/>
        <end position="237"/>
    </location>
</feature>
<gene>
    <name evidence="3" type="ORF">M407DRAFT_240629</name>
</gene>
<sequence>MVAAQPAKVLIFSATNGYRHESIPDAISALTTAGPSHNIEFDQTEDSTAFTDANLTTYDAILFLMVTDVSPNDIINLEQQTAFQNYLNSGGNFVGIHSASDCLHDAVFYQREIGAYFWDHPTLGEATFLNNVDPTHPTVSMIPERWTYTEEVYHFKQDPRSVGAKVVLTVDPNSAGANASAAIQGDPHPIAWYQERGAGASEGAPTVGRSFYTSLGHLSSTWADETFMAHIMAGITWSLGSNTTKAFNPSTTVGNAALKGSATTGWATSLSCLCLLPAYRNAPEGQPMQTQQKEERGWGLRQLL</sequence>
<dbReference type="HOGENOM" id="CLU_057383_0_0_1"/>
<proteinExistence type="predicted"/>
<keyword evidence="4" id="KW-1185">Reference proteome</keyword>
<reference evidence="3 4" key="1">
    <citation type="submission" date="2014-04" db="EMBL/GenBank/DDBJ databases">
        <authorList>
            <consortium name="DOE Joint Genome Institute"/>
            <person name="Kuo A."/>
            <person name="Girlanda M."/>
            <person name="Perotto S."/>
            <person name="Kohler A."/>
            <person name="Nagy L.G."/>
            <person name="Floudas D."/>
            <person name="Copeland A."/>
            <person name="Barry K.W."/>
            <person name="Cichocki N."/>
            <person name="Veneault-Fourrey C."/>
            <person name="LaButti K."/>
            <person name="Lindquist E.A."/>
            <person name="Lipzen A."/>
            <person name="Lundell T."/>
            <person name="Morin E."/>
            <person name="Murat C."/>
            <person name="Sun H."/>
            <person name="Tunlid A."/>
            <person name="Henrissat B."/>
            <person name="Grigoriev I.V."/>
            <person name="Hibbett D.S."/>
            <person name="Martin F."/>
            <person name="Nordberg H.P."/>
            <person name="Cantor M.N."/>
            <person name="Hua S.X."/>
        </authorList>
    </citation>
    <scope>NUCLEOTIDE SEQUENCE [LARGE SCALE GENOMIC DNA]</scope>
    <source>
        <strain evidence="3 4">MUT 4182</strain>
    </source>
</reference>